<evidence type="ECO:0000313" key="2">
    <source>
        <dbReference type="Proteomes" id="UP001272137"/>
    </source>
</evidence>
<reference evidence="1" key="1">
    <citation type="submission" date="2018-08" db="EMBL/GenBank/DDBJ databases">
        <title>Identification of Burkholderia cepacia strains that express a Burkholderia pseudomallei-like capsular polysaccharide.</title>
        <authorList>
            <person name="Burtnick M.N."/>
            <person name="Vongsouvath M."/>
            <person name="Newton P."/>
            <person name="Wuthiekanun V."/>
            <person name="Limmathurotsakul D."/>
            <person name="Brett P.J."/>
            <person name="Chantratita N."/>
            <person name="Dance D.A."/>
        </authorList>
    </citation>
    <scope>NUCLEOTIDE SEQUENCE</scope>
    <source>
        <strain evidence="1">SBXCC001</strain>
    </source>
</reference>
<dbReference type="EMBL" id="QXCT01000001">
    <property type="protein sequence ID" value="MDW9250885.1"/>
    <property type="molecule type" value="Genomic_DNA"/>
</dbReference>
<dbReference type="Proteomes" id="UP001272137">
    <property type="component" value="Unassembled WGS sequence"/>
</dbReference>
<dbReference type="AlphaFoldDB" id="A0AAW9CIU9"/>
<protein>
    <submittedName>
        <fullName evidence="1">Uncharacterized protein</fullName>
    </submittedName>
</protein>
<comment type="caution">
    <text evidence="1">The sequence shown here is derived from an EMBL/GenBank/DDBJ whole genome shotgun (WGS) entry which is preliminary data.</text>
</comment>
<evidence type="ECO:0000313" key="1">
    <source>
        <dbReference type="EMBL" id="MDW9250885.1"/>
    </source>
</evidence>
<organism evidence="1 2">
    <name type="scientific">Burkholderia thailandensis</name>
    <dbReference type="NCBI Taxonomy" id="57975"/>
    <lineage>
        <taxon>Bacteria</taxon>
        <taxon>Pseudomonadati</taxon>
        <taxon>Pseudomonadota</taxon>
        <taxon>Betaproteobacteria</taxon>
        <taxon>Burkholderiales</taxon>
        <taxon>Burkholderiaceae</taxon>
        <taxon>Burkholderia</taxon>
        <taxon>pseudomallei group</taxon>
    </lineage>
</organism>
<dbReference type="RefSeq" id="WP_009900327.1">
    <property type="nucleotide sequence ID" value="NZ_CP013413.1"/>
</dbReference>
<proteinExistence type="predicted"/>
<sequence>MTIAVTRQWADAVPGRKAGARVPHRIDRRALAMIAGSKRAAHFNRLASIAHA</sequence>
<name>A0AAW9CIU9_BURTH</name>
<accession>A0AAW9CIU9</accession>
<gene>
    <name evidence="1" type="ORF">C7S16_4346</name>
</gene>